<feature type="domain" description="Ribose-phosphate pyrophosphokinase N-terminal" evidence="9">
    <location>
        <begin position="10"/>
        <end position="126"/>
    </location>
</feature>
<evidence type="ECO:0000256" key="1">
    <source>
        <dbReference type="ARBA" id="ARBA00013247"/>
    </source>
</evidence>
<dbReference type="InterPro" id="IPR000842">
    <property type="entry name" value="PRib_PP_synth_CS"/>
</dbReference>
<dbReference type="Pfam" id="PF13793">
    <property type="entry name" value="Pribosyltran_N"/>
    <property type="match status" value="1"/>
</dbReference>
<dbReference type="PANTHER" id="PTHR10210">
    <property type="entry name" value="RIBOSE-PHOSPHATE DIPHOSPHOKINASE FAMILY MEMBER"/>
    <property type="match status" value="1"/>
</dbReference>
<dbReference type="InterPro" id="IPR029099">
    <property type="entry name" value="Pribosyltran_N"/>
</dbReference>
<evidence type="ECO:0000256" key="8">
    <source>
        <dbReference type="ARBA" id="ARBA00022842"/>
    </source>
</evidence>
<evidence type="ECO:0000256" key="7">
    <source>
        <dbReference type="ARBA" id="ARBA00022840"/>
    </source>
</evidence>
<dbReference type="Proteomes" id="UP001597427">
    <property type="component" value="Unassembled WGS sequence"/>
</dbReference>
<gene>
    <name evidence="10" type="ORF">ACFSR0_09235</name>
</gene>
<evidence type="ECO:0000256" key="6">
    <source>
        <dbReference type="ARBA" id="ARBA00022777"/>
    </source>
</evidence>
<dbReference type="GO" id="GO:0004749">
    <property type="term" value="F:ribose phosphate diphosphokinase activity"/>
    <property type="evidence" value="ECO:0007669"/>
    <property type="project" value="UniProtKB-EC"/>
</dbReference>
<evidence type="ECO:0000256" key="2">
    <source>
        <dbReference type="ARBA" id="ARBA00022679"/>
    </source>
</evidence>
<evidence type="ECO:0000313" key="11">
    <source>
        <dbReference type="Proteomes" id="UP001597427"/>
    </source>
</evidence>
<accession>A0ABW5TKY6</accession>
<comment type="caution">
    <text evidence="10">The sequence shown here is derived from an EMBL/GenBank/DDBJ whole genome shotgun (WGS) entry which is preliminary data.</text>
</comment>
<reference evidence="11" key="1">
    <citation type="journal article" date="2019" name="Int. J. Syst. Evol. Microbiol.">
        <title>The Global Catalogue of Microorganisms (GCM) 10K type strain sequencing project: providing services to taxonomists for standard genome sequencing and annotation.</title>
        <authorList>
            <consortium name="The Broad Institute Genomics Platform"/>
            <consortium name="The Broad Institute Genome Sequencing Center for Infectious Disease"/>
            <person name="Wu L."/>
            <person name="Ma J."/>
        </authorList>
    </citation>
    <scope>NUCLEOTIDE SEQUENCE [LARGE SCALE GENOMIC DNA]</scope>
    <source>
        <strain evidence="11">TISTR 932</strain>
    </source>
</reference>
<dbReference type="EMBL" id="JBHUMO010000056">
    <property type="protein sequence ID" value="MFD2729602.1"/>
    <property type="molecule type" value="Genomic_DNA"/>
</dbReference>
<keyword evidence="2 10" id="KW-0808">Transferase</keyword>
<dbReference type="InterPro" id="IPR029057">
    <property type="entry name" value="PRTase-like"/>
</dbReference>
<dbReference type="Gene3D" id="3.40.50.2020">
    <property type="match status" value="2"/>
</dbReference>
<dbReference type="PROSITE" id="PS00114">
    <property type="entry name" value="PRPP_SYNTHASE"/>
    <property type="match status" value="1"/>
</dbReference>
<dbReference type="NCBIfam" id="NF002320">
    <property type="entry name" value="PRK01259.1"/>
    <property type="match status" value="1"/>
</dbReference>
<dbReference type="RefSeq" id="WP_379982123.1">
    <property type="nucleotide sequence ID" value="NZ_JBHUMO010000056.1"/>
</dbReference>
<keyword evidence="5" id="KW-0547">Nucleotide-binding</keyword>
<dbReference type="InterPro" id="IPR005946">
    <property type="entry name" value="Rib-P_diPkinase"/>
</dbReference>
<proteinExistence type="predicted"/>
<evidence type="ECO:0000256" key="4">
    <source>
        <dbReference type="ARBA" id="ARBA00022727"/>
    </source>
</evidence>
<evidence type="ECO:0000259" key="9">
    <source>
        <dbReference type="Pfam" id="PF13793"/>
    </source>
</evidence>
<dbReference type="InterPro" id="IPR000836">
    <property type="entry name" value="PRTase_dom"/>
</dbReference>
<evidence type="ECO:0000256" key="5">
    <source>
        <dbReference type="ARBA" id="ARBA00022741"/>
    </source>
</evidence>
<sequence>MNDNYSEEPLKIFSLNGNVPLAKKIAKVFGCELGECSIKKFSDGEIAISIEESVRGVNTYLIQSTNKPVNDYYMELLIMIDAMRRASAKTINVVLPYYAYARQDRTSKPHEPITAKLIANLLVEAGVTRVLTLDLHTVQVQGFFDIPVDNLFTIPLFARYYLDKGMCGDEYVVVSPKNSGIQRSRSLAEYLETTLAIVDQGENPEDEGYVIGDVQGKTCIMVDDILNTGETFAQAAELLMHSGAKGVYACASHALFNSHSKEVLEEAPIKDICVTDSCLTEEAKHPRQTTYITCSELIGEALKRIHDNTPVSPLFRLQK</sequence>
<name>A0ABW5TKY6_9ENTE</name>
<dbReference type="CDD" id="cd06223">
    <property type="entry name" value="PRTases_typeI"/>
    <property type="match status" value="1"/>
</dbReference>
<organism evidence="10 11">
    <name type="scientific">Enterococcus camelliae</name>
    <dbReference type="NCBI Taxonomy" id="453959"/>
    <lineage>
        <taxon>Bacteria</taxon>
        <taxon>Bacillati</taxon>
        <taxon>Bacillota</taxon>
        <taxon>Bacilli</taxon>
        <taxon>Lactobacillales</taxon>
        <taxon>Enterococcaceae</taxon>
        <taxon>Enterococcus</taxon>
    </lineage>
</organism>
<dbReference type="Pfam" id="PF14572">
    <property type="entry name" value="Pribosyl_synth"/>
    <property type="match status" value="1"/>
</dbReference>
<keyword evidence="4" id="KW-0545">Nucleotide biosynthesis</keyword>
<dbReference type="NCBIfam" id="TIGR01251">
    <property type="entry name" value="ribP_PPkin"/>
    <property type="match status" value="1"/>
</dbReference>
<keyword evidence="11" id="KW-1185">Reference proteome</keyword>
<dbReference type="SMART" id="SM01400">
    <property type="entry name" value="Pribosyltran_N"/>
    <property type="match status" value="1"/>
</dbReference>
<dbReference type="PANTHER" id="PTHR10210:SF41">
    <property type="entry name" value="RIBOSE-PHOSPHATE PYROPHOSPHOKINASE 1, CHLOROPLASTIC"/>
    <property type="match status" value="1"/>
</dbReference>
<keyword evidence="8" id="KW-0460">Magnesium</keyword>
<protein>
    <recommendedName>
        <fullName evidence="1">ribose-phosphate diphosphokinase</fullName>
        <ecNumber evidence="1">2.7.6.1</ecNumber>
    </recommendedName>
</protein>
<keyword evidence="7" id="KW-0067">ATP-binding</keyword>
<keyword evidence="6" id="KW-0418">Kinase</keyword>
<keyword evidence="3" id="KW-0479">Metal-binding</keyword>
<evidence type="ECO:0000256" key="3">
    <source>
        <dbReference type="ARBA" id="ARBA00022723"/>
    </source>
</evidence>
<dbReference type="EC" id="2.7.6.1" evidence="1"/>
<evidence type="ECO:0000313" key="10">
    <source>
        <dbReference type="EMBL" id="MFD2729602.1"/>
    </source>
</evidence>
<dbReference type="SUPFAM" id="SSF53271">
    <property type="entry name" value="PRTase-like"/>
    <property type="match status" value="2"/>
</dbReference>